<sequence>MKRNVGRRDRIVRAVVGIWLLVVASAAFSEDKHDRAAIAAIAGLGLLQNALTCFCGGNFLFGIDTTSDAE</sequence>
<dbReference type="OrthoDB" id="100832at2157"/>
<dbReference type="EMBL" id="FNWL01000002">
    <property type="protein sequence ID" value="SEH16318.1"/>
    <property type="molecule type" value="Genomic_DNA"/>
</dbReference>
<reference evidence="3" key="1">
    <citation type="submission" date="2016-10" db="EMBL/GenBank/DDBJ databases">
        <authorList>
            <person name="Varghese N."/>
            <person name="Submissions S."/>
        </authorList>
    </citation>
    <scope>NUCLEOTIDE SEQUENCE [LARGE SCALE GENOMIC DNA]</scope>
    <source>
        <strain evidence="3">CGMCC 1.8981</strain>
    </source>
</reference>
<feature type="domain" description="Inner membrane protein YgaP-like transmembrane" evidence="1">
    <location>
        <begin position="1"/>
        <end position="66"/>
    </location>
</feature>
<organism evidence="2 3">
    <name type="scientific">Natronorubrum sediminis</name>
    <dbReference type="NCBI Taxonomy" id="640943"/>
    <lineage>
        <taxon>Archaea</taxon>
        <taxon>Methanobacteriati</taxon>
        <taxon>Methanobacteriota</taxon>
        <taxon>Stenosarchaea group</taxon>
        <taxon>Halobacteria</taxon>
        <taxon>Halobacteriales</taxon>
        <taxon>Natrialbaceae</taxon>
        <taxon>Natronorubrum</taxon>
    </lineage>
</organism>
<evidence type="ECO:0000259" key="1">
    <source>
        <dbReference type="Pfam" id="PF11127"/>
    </source>
</evidence>
<accession>A0A1H6G1I2</accession>
<keyword evidence="3" id="KW-1185">Reference proteome</keyword>
<dbReference type="Proteomes" id="UP000199112">
    <property type="component" value="Unassembled WGS sequence"/>
</dbReference>
<gene>
    <name evidence="2" type="ORF">SAMN04487967_2548</name>
</gene>
<evidence type="ECO:0000313" key="2">
    <source>
        <dbReference type="EMBL" id="SEH16318.1"/>
    </source>
</evidence>
<dbReference type="AlphaFoldDB" id="A0A1H6G1I2"/>
<protein>
    <recommendedName>
        <fullName evidence="1">Inner membrane protein YgaP-like transmembrane domain-containing protein</fullName>
    </recommendedName>
</protein>
<dbReference type="Pfam" id="PF11127">
    <property type="entry name" value="YgaP-like_TM"/>
    <property type="match status" value="1"/>
</dbReference>
<name>A0A1H6G1I2_9EURY</name>
<dbReference type="RefSeq" id="WP_090507334.1">
    <property type="nucleotide sequence ID" value="NZ_FNWL01000002.1"/>
</dbReference>
<proteinExistence type="predicted"/>
<evidence type="ECO:0000313" key="3">
    <source>
        <dbReference type="Proteomes" id="UP000199112"/>
    </source>
</evidence>
<dbReference type="InterPro" id="IPR021309">
    <property type="entry name" value="YgaP-like_TM"/>
</dbReference>